<organism evidence="1 2">
    <name type="scientific">Blautia argi</name>
    <dbReference type="NCBI Taxonomy" id="1912897"/>
    <lineage>
        <taxon>Bacteria</taxon>
        <taxon>Bacillati</taxon>
        <taxon>Bacillota</taxon>
        <taxon>Clostridia</taxon>
        <taxon>Lachnospirales</taxon>
        <taxon>Lachnospiraceae</taxon>
        <taxon>Blautia</taxon>
    </lineage>
</organism>
<protein>
    <submittedName>
        <fullName evidence="1">Uncharacterized protein</fullName>
    </submittedName>
</protein>
<gene>
    <name evidence="1" type="ORF">DQQ01_12665</name>
</gene>
<dbReference type="Proteomes" id="UP000250003">
    <property type="component" value="Chromosome"/>
</dbReference>
<keyword evidence="2" id="KW-1185">Reference proteome</keyword>
<accession>A0A2Z4UCP9</accession>
<proteinExistence type="predicted"/>
<dbReference type="EMBL" id="CP030280">
    <property type="protein sequence ID" value="AWY98853.1"/>
    <property type="molecule type" value="Genomic_DNA"/>
</dbReference>
<sequence length="173" mass="20075">MNKKEEKWRNEGAAYALRVAKEKGVDYLEQDLRRRGALGISVILPEKAVEELYDMLAKRIMNTMKTVAMWVLYAEHGWRSVRLQRFEKQMDKHSEDCMSYDRFGNAYVTLSDMAKTMQETCGIHPDMETLELIEEENKREQGRFVSLAAVIEVLEETGHQDIADALTRKIENA</sequence>
<name>A0A2Z4UCP9_9FIRM</name>
<reference evidence="2" key="1">
    <citation type="submission" date="2018-06" db="EMBL/GenBank/DDBJ databases">
        <title>Description of Blautia argi sp. nov., a new anaerobic isolated from dog feces.</title>
        <authorList>
            <person name="Chang Y.-H."/>
            <person name="Paek J."/>
            <person name="Shin Y."/>
        </authorList>
    </citation>
    <scope>NUCLEOTIDE SEQUENCE [LARGE SCALE GENOMIC DNA]</scope>
    <source>
        <strain evidence="2">KCTC 15426</strain>
    </source>
</reference>
<dbReference type="KEGG" id="blau:DQQ01_12665"/>
<dbReference type="AlphaFoldDB" id="A0A2Z4UCP9"/>
<evidence type="ECO:0000313" key="1">
    <source>
        <dbReference type="EMBL" id="AWY98853.1"/>
    </source>
</evidence>
<evidence type="ECO:0000313" key="2">
    <source>
        <dbReference type="Proteomes" id="UP000250003"/>
    </source>
</evidence>
<dbReference type="RefSeq" id="WP_111920339.1">
    <property type="nucleotide sequence ID" value="NZ_CP030280.1"/>
</dbReference>